<evidence type="ECO:0000313" key="2">
    <source>
        <dbReference type="WBParaSite" id="JU765_v2.g10083.t1"/>
    </source>
</evidence>
<organism evidence="1 2">
    <name type="scientific">Panagrolaimus sp. JU765</name>
    <dbReference type="NCBI Taxonomy" id="591449"/>
    <lineage>
        <taxon>Eukaryota</taxon>
        <taxon>Metazoa</taxon>
        <taxon>Ecdysozoa</taxon>
        <taxon>Nematoda</taxon>
        <taxon>Chromadorea</taxon>
        <taxon>Rhabditida</taxon>
        <taxon>Tylenchina</taxon>
        <taxon>Panagrolaimomorpha</taxon>
        <taxon>Panagrolaimoidea</taxon>
        <taxon>Panagrolaimidae</taxon>
        <taxon>Panagrolaimus</taxon>
    </lineage>
</organism>
<sequence>MSCFEDFVDSIVDDPEKNFTQFLYDSTEDDLVLLLNKLVLIPEKGHSAVVRCLLCWQDLMGYEYGLDPVVTELSNTNREDTIVSCLKLINRLLKFAPTTASCIRIRHELFELRILDRLADLKRQFPVNRQIACLIQESVAFLEADFNPEFEKLTIDCDSGTHSSSDDDMSTTDTKLTEPENDFMQLLNSENVKIYRQQLIDLLNTIVKDLPSNGNKNLVKLQEILLETQTGNQKKELPPVASLPPPPPPPPPPLLKKSTTAPPPPPPPPGNGSGPPPPPPLSLKSNPVAAVKTPIPEALQLPFMPPVGKKFKRLQWTKIPSSAITEPKNKNSIWQKLENVHKNFKSKLELKQLDELFECSPTHATTTAATTESAAKTVKPQILDSKRKMNVGIFLKQFKDVNLLLNNIFEGNVAGIEQEKLKVLENLLPSSSEILTLQNYTGEMRALEDAETFFMRLIKIPDYQLRISTMGFRADFDAYIDDSQKHAETVIVACKELLASECLRQIFYLFLHMGNYLNADGKTVGFKLNTLWSIDSMRSTSKDGLSLLHLVAQRMRDHINLAKSELPTIQEAAQIPIENVKDETNSISERLKVLSSKVEPKNDNYFTGIKSFLAESKQKIGTVELKLQEIEKLRIEIANYFCEPEKTFKLEECFKIFNTFLTRFYNAANENQQREQREARKKLIESQKENENAEKPEEKIKEKEKLFDFLNNTSNNNVLIQYGAGERRRSVMCVGDRERERNETPIIGRKFSSASRQQIDERIMDLDKKRIRETPIFEGKNLESYVDEALVSQRKPLQKRTPSPSLKEMRYDSGVEDVSNTVSEASVASSSTILSSSNPSNGKHSAKVITISELPTVESEKSSPSKNMEKVPAKPAQAKTNAESARLPPRPPTSLSNGTAKVLATRTNSVEKSAKCPADSPAAKVSVLARNNALKRVRTVRETEARPKIESKPSISSKSPFIKPAEKPSSTPNLMNKKLTSTSVGSFKKPAETPSMIRKTSDSVRKLEATKPPPLLSRPSFPKNDASTPMKSPVTRSSAYSRSPELSPTSPLTRQGSRTSNSSNSIPSSPKRNLTAAEKRALQMKPSDSVSTASRPAMIRTGSVAERPKWV</sequence>
<dbReference type="WBParaSite" id="JU765_v2.g10083.t1">
    <property type="protein sequence ID" value="JU765_v2.g10083.t1"/>
    <property type="gene ID" value="JU765_v2.g10083"/>
</dbReference>
<reference evidence="2" key="1">
    <citation type="submission" date="2022-11" db="UniProtKB">
        <authorList>
            <consortium name="WormBaseParasite"/>
        </authorList>
    </citation>
    <scope>IDENTIFICATION</scope>
</reference>
<evidence type="ECO:0000313" key="1">
    <source>
        <dbReference type="Proteomes" id="UP000887576"/>
    </source>
</evidence>
<protein>
    <submittedName>
        <fullName evidence="2">FH2 domain-containing protein</fullName>
    </submittedName>
</protein>
<dbReference type="Proteomes" id="UP000887576">
    <property type="component" value="Unplaced"/>
</dbReference>
<name>A0AC34PUJ0_9BILA</name>
<accession>A0AC34PUJ0</accession>
<proteinExistence type="predicted"/>